<dbReference type="GO" id="GO:0046103">
    <property type="term" value="P:inosine biosynthetic process"/>
    <property type="evidence" value="ECO:0007669"/>
    <property type="project" value="TreeGrafter"/>
</dbReference>
<dbReference type="PANTHER" id="PTHR11409:SF43">
    <property type="entry name" value="ADENOSINE DEAMINASE"/>
    <property type="match status" value="1"/>
</dbReference>
<evidence type="ECO:0000313" key="8">
    <source>
        <dbReference type="EMBL" id="HIV13011.1"/>
    </source>
</evidence>
<evidence type="ECO:0000256" key="5">
    <source>
        <dbReference type="ARBA" id="ARBA00022801"/>
    </source>
</evidence>
<reference evidence="8" key="2">
    <citation type="journal article" date="2021" name="PeerJ">
        <title>Extensive microbial diversity within the chicken gut microbiome revealed by metagenomics and culture.</title>
        <authorList>
            <person name="Gilroy R."/>
            <person name="Ravi A."/>
            <person name="Getino M."/>
            <person name="Pursley I."/>
            <person name="Horton D.L."/>
            <person name="Alikhan N.F."/>
            <person name="Baker D."/>
            <person name="Gharbi K."/>
            <person name="Hall N."/>
            <person name="Watson M."/>
            <person name="Adriaenssens E.M."/>
            <person name="Foster-Nyarko E."/>
            <person name="Jarju S."/>
            <person name="Secka A."/>
            <person name="Antonio M."/>
            <person name="Oren A."/>
            <person name="Chaudhuri R.R."/>
            <person name="La Ragione R."/>
            <person name="Hildebrand F."/>
            <person name="Pallen M.J."/>
        </authorList>
    </citation>
    <scope>NUCLEOTIDE SEQUENCE</scope>
    <source>
        <strain evidence="8">ChiBcec2-4451</strain>
    </source>
</reference>
<evidence type="ECO:0000256" key="4">
    <source>
        <dbReference type="ARBA" id="ARBA00022723"/>
    </source>
</evidence>
<dbReference type="GO" id="GO:0043103">
    <property type="term" value="P:hypoxanthine salvage"/>
    <property type="evidence" value="ECO:0007669"/>
    <property type="project" value="TreeGrafter"/>
</dbReference>
<dbReference type="GO" id="GO:0004000">
    <property type="term" value="F:adenosine deaminase activity"/>
    <property type="evidence" value="ECO:0007669"/>
    <property type="project" value="UniProtKB-ARBA"/>
</dbReference>
<keyword evidence="5 8" id="KW-0378">Hydrolase</keyword>
<name>A0A9D1NVC9_9FIRM</name>
<dbReference type="NCBIfam" id="TIGR01430">
    <property type="entry name" value="aden_deam"/>
    <property type="match status" value="1"/>
</dbReference>
<protein>
    <recommendedName>
        <fullName evidence="3">adenosine deaminase</fullName>
        <ecNumber evidence="3">3.5.4.4</ecNumber>
    </recommendedName>
</protein>
<evidence type="ECO:0000256" key="6">
    <source>
        <dbReference type="ARBA" id="ARBA00022833"/>
    </source>
</evidence>
<evidence type="ECO:0000313" key="9">
    <source>
        <dbReference type="Proteomes" id="UP000886723"/>
    </source>
</evidence>
<gene>
    <name evidence="8" type="primary">add</name>
    <name evidence="8" type="ORF">IAA63_07725</name>
</gene>
<comment type="caution">
    <text evidence="8">The sequence shown here is derived from an EMBL/GenBank/DDBJ whole genome shotgun (WGS) entry which is preliminary data.</text>
</comment>
<dbReference type="InterPro" id="IPR032466">
    <property type="entry name" value="Metal_Hydrolase"/>
</dbReference>
<sequence>MSVSKDRKTCGGRVELHCHLDGSLPLETVRALTGRKEITLSDLQAEPDCRSLKEYLEKFDIPLSAMQTREGLYAAARDFIHSLEGDGVRYVEVRFAPMQSVHPGLSCGQVLESVLEGLLQARRETGIDSRVIVCTMRHHPQEKNLEMMRTARNYLGQGVCALDLAGDEAAYPLKEFRQLFAEAKKLEFPFTIHAGECQSLENVREAVELGAARIGHGIALSKDPELMETVGRLGIGLELCPTSNFQTRAASPETYPLRKFLQARLAVSINTDNRTVSGTTLSKELELAARLSGGLGDERLFTENAVRTAFLSGEEKEELLGKLEIS</sequence>
<accession>A0A9D1NVC9</accession>
<dbReference type="GO" id="GO:0005829">
    <property type="term" value="C:cytosol"/>
    <property type="evidence" value="ECO:0007669"/>
    <property type="project" value="TreeGrafter"/>
</dbReference>
<dbReference type="InterPro" id="IPR001365">
    <property type="entry name" value="A_deaminase_dom"/>
</dbReference>
<dbReference type="InterPro" id="IPR006330">
    <property type="entry name" value="Ado/ade_deaminase"/>
</dbReference>
<dbReference type="SUPFAM" id="SSF51556">
    <property type="entry name" value="Metallo-dependent hydrolases"/>
    <property type="match status" value="1"/>
</dbReference>
<dbReference type="GO" id="GO:0006154">
    <property type="term" value="P:adenosine catabolic process"/>
    <property type="evidence" value="ECO:0007669"/>
    <property type="project" value="TreeGrafter"/>
</dbReference>
<keyword evidence="6" id="KW-0862">Zinc</keyword>
<evidence type="ECO:0000256" key="1">
    <source>
        <dbReference type="ARBA" id="ARBA00001947"/>
    </source>
</evidence>
<evidence type="ECO:0000259" key="7">
    <source>
        <dbReference type="Pfam" id="PF00962"/>
    </source>
</evidence>
<comment type="similarity">
    <text evidence="2">Belongs to the metallo-dependent hydrolases superfamily. Adenosine and AMP deaminases family.</text>
</comment>
<dbReference type="GO" id="GO:0046872">
    <property type="term" value="F:metal ion binding"/>
    <property type="evidence" value="ECO:0007669"/>
    <property type="project" value="UniProtKB-KW"/>
</dbReference>
<reference evidence="8" key="1">
    <citation type="submission" date="2020-10" db="EMBL/GenBank/DDBJ databases">
        <authorList>
            <person name="Gilroy R."/>
        </authorList>
    </citation>
    <scope>NUCLEOTIDE SEQUENCE</scope>
    <source>
        <strain evidence="8">ChiBcec2-4451</strain>
    </source>
</reference>
<dbReference type="PANTHER" id="PTHR11409">
    <property type="entry name" value="ADENOSINE DEAMINASE"/>
    <property type="match status" value="1"/>
</dbReference>
<dbReference type="Pfam" id="PF00962">
    <property type="entry name" value="A_deaminase"/>
    <property type="match status" value="1"/>
</dbReference>
<comment type="cofactor">
    <cofactor evidence="1">
        <name>Zn(2+)</name>
        <dbReference type="ChEBI" id="CHEBI:29105"/>
    </cofactor>
</comment>
<dbReference type="AlphaFoldDB" id="A0A9D1NVC9"/>
<organism evidence="8 9">
    <name type="scientific">Candidatus Pullilachnospira stercoravium</name>
    <dbReference type="NCBI Taxonomy" id="2840913"/>
    <lineage>
        <taxon>Bacteria</taxon>
        <taxon>Bacillati</taxon>
        <taxon>Bacillota</taxon>
        <taxon>Clostridia</taxon>
        <taxon>Lachnospirales</taxon>
        <taxon>Lachnospiraceae</taxon>
        <taxon>Lachnospiraceae incertae sedis</taxon>
        <taxon>Candidatus Pullilachnospira</taxon>
    </lineage>
</organism>
<keyword evidence="4" id="KW-0479">Metal-binding</keyword>
<dbReference type="EC" id="3.5.4.4" evidence="3"/>
<feature type="domain" description="Adenosine deaminase" evidence="7">
    <location>
        <begin position="13"/>
        <end position="323"/>
    </location>
</feature>
<proteinExistence type="inferred from homology"/>
<dbReference type="EMBL" id="DVON01000169">
    <property type="protein sequence ID" value="HIV13011.1"/>
    <property type="molecule type" value="Genomic_DNA"/>
</dbReference>
<dbReference type="Proteomes" id="UP000886723">
    <property type="component" value="Unassembled WGS sequence"/>
</dbReference>
<evidence type="ECO:0000256" key="2">
    <source>
        <dbReference type="ARBA" id="ARBA00006676"/>
    </source>
</evidence>
<dbReference type="Gene3D" id="3.20.20.140">
    <property type="entry name" value="Metal-dependent hydrolases"/>
    <property type="match status" value="1"/>
</dbReference>
<evidence type="ECO:0000256" key="3">
    <source>
        <dbReference type="ARBA" id="ARBA00012784"/>
    </source>
</evidence>